<evidence type="ECO:0008006" key="3">
    <source>
        <dbReference type="Google" id="ProtNLM"/>
    </source>
</evidence>
<sequence length="130" mass="15115">MNLNIVRYFDASDSEDSSDDDNTITHFILMRRRKTFRVRNSPLETWDDVDFCQRYRLSKETLMWIVCEIGDYLKTPTTRNHDVTPLEQVLLTLRFYVTGILQQCSGDLSGMSKSTACKIIHAVSRTICIK</sequence>
<gene>
    <name evidence="1" type="ORF">HF086_011863</name>
</gene>
<accession>A0A922SDN9</accession>
<dbReference type="AlphaFoldDB" id="A0A922SDN9"/>
<evidence type="ECO:0000313" key="2">
    <source>
        <dbReference type="Proteomes" id="UP000814243"/>
    </source>
</evidence>
<comment type="caution">
    <text evidence="1">The sequence shown here is derived from an EMBL/GenBank/DDBJ whole genome shotgun (WGS) entry which is preliminary data.</text>
</comment>
<evidence type="ECO:0000313" key="1">
    <source>
        <dbReference type="EMBL" id="KAH9633138.1"/>
    </source>
</evidence>
<dbReference type="EMBL" id="JACEFF010000668">
    <property type="protein sequence ID" value="KAH9633138.1"/>
    <property type="molecule type" value="Genomic_DNA"/>
</dbReference>
<protein>
    <recommendedName>
        <fullName evidence="3">Transposase Helix-turn-helix domain-containing protein</fullName>
    </recommendedName>
</protein>
<proteinExistence type="predicted"/>
<organism evidence="1 2">
    <name type="scientific">Spodoptera exigua</name>
    <name type="common">Beet armyworm</name>
    <name type="synonym">Noctua fulgens</name>
    <dbReference type="NCBI Taxonomy" id="7107"/>
    <lineage>
        <taxon>Eukaryota</taxon>
        <taxon>Metazoa</taxon>
        <taxon>Ecdysozoa</taxon>
        <taxon>Arthropoda</taxon>
        <taxon>Hexapoda</taxon>
        <taxon>Insecta</taxon>
        <taxon>Pterygota</taxon>
        <taxon>Neoptera</taxon>
        <taxon>Endopterygota</taxon>
        <taxon>Lepidoptera</taxon>
        <taxon>Glossata</taxon>
        <taxon>Ditrysia</taxon>
        <taxon>Noctuoidea</taxon>
        <taxon>Noctuidae</taxon>
        <taxon>Amphipyrinae</taxon>
        <taxon>Spodoptera</taxon>
    </lineage>
</organism>
<dbReference type="Proteomes" id="UP000814243">
    <property type="component" value="Unassembled WGS sequence"/>
</dbReference>
<name>A0A922SDN9_SPOEX</name>
<reference evidence="1" key="1">
    <citation type="journal article" date="2021" name="G3 (Bethesda)">
        <title>Genome and transcriptome analysis of the beet armyworm Spodoptera exigua reveals targets for pest control. .</title>
        <authorList>
            <person name="Simon S."/>
            <person name="Breeschoten T."/>
            <person name="Jansen H.J."/>
            <person name="Dirks R.P."/>
            <person name="Schranz M.E."/>
            <person name="Ros V.I.D."/>
        </authorList>
    </citation>
    <scope>NUCLEOTIDE SEQUENCE</scope>
    <source>
        <strain evidence="1">TB_SE_WUR_2020</strain>
    </source>
</reference>